<reference evidence="4 5" key="1">
    <citation type="submission" date="2019-03" db="EMBL/GenBank/DDBJ databases">
        <title>Three New Species of Nocardioides, Nocardioides euryhalodurans sp. nov., Nocardioides seonyuensis sp. nov. and Nocardioides eburneoflavus sp. nov. Iolated from Soil.</title>
        <authorList>
            <person name="Roh S.G."/>
            <person name="Lee C."/>
            <person name="Kim M.-K."/>
            <person name="Kim S.B."/>
        </authorList>
    </citation>
    <scope>NUCLEOTIDE SEQUENCE [LARGE SCALE GENOMIC DNA]</scope>
    <source>
        <strain evidence="4 5">MMS17-SY207-3</strain>
    </source>
</reference>
<organism evidence="4 5">
    <name type="scientific">Nocardioides seonyuensis</name>
    <dbReference type="NCBI Taxonomy" id="2518371"/>
    <lineage>
        <taxon>Bacteria</taxon>
        <taxon>Bacillati</taxon>
        <taxon>Actinomycetota</taxon>
        <taxon>Actinomycetes</taxon>
        <taxon>Propionibacteriales</taxon>
        <taxon>Nocardioidaceae</taxon>
        <taxon>Nocardioides</taxon>
    </lineage>
</organism>
<dbReference type="OrthoDB" id="3765336at2"/>
<keyword evidence="2" id="KW-0964">Secreted</keyword>
<feature type="signal peptide" evidence="3">
    <location>
        <begin position="1"/>
        <end position="19"/>
    </location>
</feature>
<dbReference type="AlphaFoldDB" id="A0A4P7IB64"/>
<accession>A0A4P7IB64</accession>
<dbReference type="InterPro" id="IPR050557">
    <property type="entry name" value="RTX_toxin/Mannuronan_C5-epim"/>
</dbReference>
<dbReference type="Proteomes" id="UP000294853">
    <property type="component" value="Chromosome"/>
</dbReference>
<dbReference type="SUPFAM" id="SSF51120">
    <property type="entry name" value="beta-Roll"/>
    <property type="match status" value="3"/>
</dbReference>
<dbReference type="InterPro" id="IPR001343">
    <property type="entry name" value="Hemolysn_Ca-bd"/>
</dbReference>
<dbReference type="PANTHER" id="PTHR38340">
    <property type="entry name" value="S-LAYER PROTEIN"/>
    <property type="match status" value="1"/>
</dbReference>
<keyword evidence="3" id="KW-0732">Signal</keyword>
<dbReference type="Gene3D" id="2.150.10.10">
    <property type="entry name" value="Serralysin-like metalloprotease, C-terminal"/>
    <property type="match status" value="4"/>
</dbReference>
<dbReference type="GO" id="GO:0005576">
    <property type="term" value="C:extracellular region"/>
    <property type="evidence" value="ECO:0007669"/>
    <property type="project" value="UniProtKB-SubCell"/>
</dbReference>
<dbReference type="KEGG" id="nsn:EXE58_01555"/>
<dbReference type="InterPro" id="IPR011049">
    <property type="entry name" value="Serralysin-like_metalloprot_C"/>
</dbReference>
<dbReference type="GO" id="GO:0005509">
    <property type="term" value="F:calcium ion binding"/>
    <property type="evidence" value="ECO:0007669"/>
    <property type="project" value="InterPro"/>
</dbReference>
<dbReference type="RefSeq" id="WP_135266257.1">
    <property type="nucleotide sequence ID" value="NZ_CP038436.1"/>
</dbReference>
<evidence type="ECO:0000256" key="2">
    <source>
        <dbReference type="ARBA" id="ARBA00022525"/>
    </source>
</evidence>
<gene>
    <name evidence="4" type="ORF">EXE58_01555</name>
</gene>
<feature type="chain" id="PRO_5038667385" evidence="3">
    <location>
        <begin position="20"/>
        <end position="412"/>
    </location>
</feature>
<dbReference type="PRINTS" id="PR00313">
    <property type="entry name" value="CABNDNGRPT"/>
</dbReference>
<protein>
    <submittedName>
        <fullName evidence="4">Calcium-binding protein</fullName>
    </submittedName>
</protein>
<sequence>MRLVSITALVLGVVTPLGAVPAADAAAPTCAGVKATIVGNAQDNRIKGTPRRDVIVAGAGNDTIRGLGGNDLVCGGEGADKIFGGPGDDRLFGEADAYWADPYGRVRRVGDTLVPGEGDDRVDPGADPRPVSAGVTAVPDGVSFSGAPTGLVINLRVSPVVTTAEGTDSIVTIPTGMRLIGTQHADTVFGTNSADWISLRDGDDKAFGNGGDDTISADGSGPAGNDTVVGGAGDDTLTGSSGSDMFVGGTGQDRLSSTSVLHQVFRGGGGADTVTFPLPVESGFVAKGHGGQDRLRLLANPNPAVKARVRLDQKRGRTKVRDLVPTSLEGTIDGFSDVYLPGRATTIYKGTNDSEIITADLDYRAQIYGRGGADVLIGSNEPDRLEGGAGFDIARGKKGNDTCRSAERRSSC</sequence>
<evidence type="ECO:0000256" key="3">
    <source>
        <dbReference type="SAM" id="SignalP"/>
    </source>
</evidence>
<name>A0A4P7IB64_9ACTN</name>
<comment type="subcellular location">
    <subcellularLocation>
        <location evidence="1">Secreted</location>
    </subcellularLocation>
</comment>
<evidence type="ECO:0000256" key="1">
    <source>
        <dbReference type="ARBA" id="ARBA00004613"/>
    </source>
</evidence>
<proteinExistence type="predicted"/>
<dbReference type="PANTHER" id="PTHR38340:SF1">
    <property type="entry name" value="S-LAYER PROTEIN"/>
    <property type="match status" value="1"/>
</dbReference>
<dbReference type="EMBL" id="CP038436">
    <property type="protein sequence ID" value="QBX54284.1"/>
    <property type="molecule type" value="Genomic_DNA"/>
</dbReference>
<evidence type="ECO:0000313" key="5">
    <source>
        <dbReference type="Proteomes" id="UP000294853"/>
    </source>
</evidence>
<keyword evidence="5" id="KW-1185">Reference proteome</keyword>
<evidence type="ECO:0000313" key="4">
    <source>
        <dbReference type="EMBL" id="QBX54284.1"/>
    </source>
</evidence>
<dbReference type="Pfam" id="PF00353">
    <property type="entry name" value="HemolysinCabind"/>
    <property type="match status" value="5"/>
</dbReference>